<sequence>PKPVAFEIPIEETETNNKTKKPPPQILQRLEEQNQNNLTAEELKEKQQKAEERRQNILEEKCRIARQAQKMFNKNDESVQNGDGEEKENEAS</sequence>
<feature type="region of interest" description="Disordered" evidence="1">
    <location>
        <begin position="69"/>
        <end position="92"/>
    </location>
</feature>
<reference evidence="2" key="1">
    <citation type="submission" date="2020-07" db="EMBL/GenBank/DDBJ databases">
        <title>Multicomponent nature underlies the extraordinary mechanical properties of spider dragline silk.</title>
        <authorList>
            <person name="Kono N."/>
            <person name="Nakamura H."/>
            <person name="Mori M."/>
            <person name="Yoshida Y."/>
            <person name="Ohtoshi R."/>
            <person name="Malay A.D."/>
            <person name="Moran D.A.P."/>
            <person name="Tomita M."/>
            <person name="Numata K."/>
            <person name="Arakawa K."/>
        </authorList>
    </citation>
    <scope>NUCLEOTIDE SEQUENCE</scope>
</reference>
<evidence type="ECO:0000313" key="2">
    <source>
        <dbReference type="EMBL" id="GFQ70210.1"/>
    </source>
</evidence>
<dbReference type="OrthoDB" id="6436330at2759"/>
<feature type="compositionally biased region" description="Basic and acidic residues" evidence="1">
    <location>
        <begin position="41"/>
        <end position="54"/>
    </location>
</feature>
<proteinExistence type="predicted"/>
<feature type="region of interest" description="Disordered" evidence="1">
    <location>
        <begin position="1"/>
        <end position="54"/>
    </location>
</feature>
<evidence type="ECO:0000313" key="3">
    <source>
        <dbReference type="Proteomes" id="UP000887116"/>
    </source>
</evidence>
<organism evidence="2 3">
    <name type="scientific">Trichonephila clavata</name>
    <name type="common">Joro spider</name>
    <name type="synonym">Nephila clavata</name>
    <dbReference type="NCBI Taxonomy" id="2740835"/>
    <lineage>
        <taxon>Eukaryota</taxon>
        <taxon>Metazoa</taxon>
        <taxon>Ecdysozoa</taxon>
        <taxon>Arthropoda</taxon>
        <taxon>Chelicerata</taxon>
        <taxon>Arachnida</taxon>
        <taxon>Araneae</taxon>
        <taxon>Araneomorphae</taxon>
        <taxon>Entelegynae</taxon>
        <taxon>Araneoidea</taxon>
        <taxon>Nephilidae</taxon>
        <taxon>Trichonephila</taxon>
    </lineage>
</organism>
<dbReference type="EMBL" id="BMAO01020831">
    <property type="protein sequence ID" value="GFQ70210.1"/>
    <property type="molecule type" value="Genomic_DNA"/>
</dbReference>
<evidence type="ECO:0000256" key="1">
    <source>
        <dbReference type="SAM" id="MobiDB-lite"/>
    </source>
</evidence>
<feature type="non-terminal residue" evidence="2">
    <location>
        <position position="92"/>
    </location>
</feature>
<name>A0A8X6F3L7_TRICU</name>
<accession>A0A8X6F3L7</accession>
<comment type="caution">
    <text evidence="2">The sequence shown here is derived from an EMBL/GenBank/DDBJ whole genome shotgun (WGS) entry which is preliminary data.</text>
</comment>
<keyword evidence="3" id="KW-1185">Reference proteome</keyword>
<protein>
    <submittedName>
        <fullName evidence="2">Uncharacterized protein</fullName>
    </submittedName>
</protein>
<dbReference type="AlphaFoldDB" id="A0A8X6F3L7"/>
<dbReference type="Proteomes" id="UP000887116">
    <property type="component" value="Unassembled WGS sequence"/>
</dbReference>
<feature type="compositionally biased region" description="Acidic residues" evidence="1">
    <location>
        <begin position="83"/>
        <end position="92"/>
    </location>
</feature>
<gene>
    <name evidence="2" type="ORF">TNCT_334291</name>
</gene>